<feature type="transmembrane region" description="Helical" evidence="4">
    <location>
        <begin position="174"/>
        <end position="196"/>
    </location>
</feature>
<dbReference type="InterPro" id="IPR020846">
    <property type="entry name" value="MFS_dom"/>
</dbReference>
<feature type="transmembrane region" description="Helical" evidence="4">
    <location>
        <begin position="91"/>
        <end position="108"/>
    </location>
</feature>
<dbReference type="EMBL" id="WNDP01000072">
    <property type="protein sequence ID" value="KAF1023928.1"/>
    <property type="molecule type" value="Genomic_DNA"/>
</dbReference>
<proteinExistence type="predicted"/>
<evidence type="ECO:0000313" key="6">
    <source>
        <dbReference type="EMBL" id="KAF1023928.1"/>
    </source>
</evidence>
<feature type="transmembrane region" description="Helical" evidence="4">
    <location>
        <begin position="267"/>
        <end position="286"/>
    </location>
</feature>
<feature type="transmembrane region" description="Helical" evidence="4">
    <location>
        <begin position="149"/>
        <end position="168"/>
    </location>
</feature>
<dbReference type="GO" id="GO:0022857">
    <property type="term" value="F:transmembrane transporter activity"/>
    <property type="evidence" value="ECO:0007669"/>
    <property type="project" value="InterPro"/>
</dbReference>
<accession>A0A833UQ39</accession>
<feature type="transmembrane region" description="Helical" evidence="4">
    <location>
        <begin position="380"/>
        <end position="403"/>
    </location>
</feature>
<dbReference type="SUPFAM" id="SSF103473">
    <property type="entry name" value="MFS general substrate transporter"/>
    <property type="match status" value="1"/>
</dbReference>
<dbReference type="InterPro" id="IPR011701">
    <property type="entry name" value="MFS"/>
</dbReference>
<keyword evidence="3 4" id="KW-0472">Membrane</keyword>
<evidence type="ECO:0000313" key="7">
    <source>
        <dbReference type="Proteomes" id="UP000490535"/>
    </source>
</evidence>
<dbReference type="PROSITE" id="PS50850">
    <property type="entry name" value="MFS"/>
    <property type="match status" value="1"/>
</dbReference>
<sequence length="422" mass="46502">MKNKTIQAQQIKAHQENFSTLSQALVILLACAAGLSVANVYYAQPLLDLFAQDFKLSYSWAGLIVSLTQIGSIIALIFIVPLGSLLKPKRLILLQILSLCVSLILLIVSKHIVALFASILLVGMLGTAMTQGLIVYASVLAPAEARGKVVGTVQAGVLLGILLSRVVAGTLADWFGWQGTYVFSLICMSMICMLLWKFLPMTFQGIASSKKPSYLQIIFSVFEQLYRHRVLQIRGLLALIIFINLNLFWNALVFPLSIPPFEYSHRLIGWLGAIGAIGAVMAIRVGGLADRGYAQQVTQFAFLLMIISWWVLSSLYFSIWIFILGIVLLDVDIQAVHVINQSLIFQADIQLHGRLVGAYMLFYALGSSIGSILATTLYSSWGWSAVCLAGGILSLVGYLFWYLTRRIVVEWQKSMLQSIAKA</sequence>
<dbReference type="Proteomes" id="UP000490535">
    <property type="component" value="Unassembled WGS sequence"/>
</dbReference>
<dbReference type="Pfam" id="PF07690">
    <property type="entry name" value="MFS_1"/>
    <property type="match status" value="1"/>
</dbReference>
<keyword evidence="1 4" id="KW-0812">Transmembrane</keyword>
<evidence type="ECO:0000256" key="3">
    <source>
        <dbReference type="ARBA" id="ARBA00023136"/>
    </source>
</evidence>
<evidence type="ECO:0000256" key="1">
    <source>
        <dbReference type="ARBA" id="ARBA00022692"/>
    </source>
</evidence>
<feature type="transmembrane region" description="Helical" evidence="4">
    <location>
        <begin position="21"/>
        <end position="43"/>
    </location>
</feature>
<evidence type="ECO:0000259" key="5">
    <source>
        <dbReference type="PROSITE" id="PS50850"/>
    </source>
</evidence>
<feature type="transmembrane region" description="Helical" evidence="4">
    <location>
        <begin position="114"/>
        <end position="137"/>
    </location>
</feature>
<dbReference type="CDD" id="cd17324">
    <property type="entry name" value="MFS_NepI_like"/>
    <property type="match status" value="1"/>
</dbReference>
<name>A0A833UQ39_ACIBZ</name>
<dbReference type="Gene3D" id="1.20.1250.20">
    <property type="entry name" value="MFS general substrate transporter like domains"/>
    <property type="match status" value="1"/>
</dbReference>
<dbReference type="InterPro" id="IPR036259">
    <property type="entry name" value="MFS_trans_sf"/>
</dbReference>
<feature type="domain" description="Major facilitator superfamily (MFS) profile" evidence="5">
    <location>
        <begin position="25"/>
        <end position="409"/>
    </location>
</feature>
<feature type="transmembrane region" description="Helical" evidence="4">
    <location>
        <begin position="58"/>
        <end position="79"/>
    </location>
</feature>
<dbReference type="PROSITE" id="PS51257">
    <property type="entry name" value="PROKAR_LIPOPROTEIN"/>
    <property type="match status" value="1"/>
</dbReference>
<dbReference type="PANTHER" id="PTHR42910">
    <property type="entry name" value="TRANSPORTER SCO4007-RELATED"/>
    <property type="match status" value="1"/>
</dbReference>
<reference evidence="7" key="1">
    <citation type="journal article" date="2020" name="MBio">
        <title>Horizontal gene transfer to a defensive symbiont with a reduced genome amongst a multipartite beetle microbiome.</title>
        <authorList>
            <person name="Waterworth S.C."/>
            <person name="Florez L.V."/>
            <person name="Rees E.R."/>
            <person name="Hertweck C."/>
            <person name="Kaltenpoth M."/>
            <person name="Kwan J.C."/>
        </authorList>
    </citation>
    <scope>NUCLEOTIDE SEQUENCE [LARGE SCALE GENOMIC DNA]</scope>
</reference>
<organism evidence="6 7">
    <name type="scientific">Acinetobacter bereziniae</name>
    <name type="common">Acinetobacter genomosp. 10</name>
    <dbReference type="NCBI Taxonomy" id="106648"/>
    <lineage>
        <taxon>Bacteria</taxon>
        <taxon>Pseudomonadati</taxon>
        <taxon>Pseudomonadota</taxon>
        <taxon>Gammaproteobacteria</taxon>
        <taxon>Moraxellales</taxon>
        <taxon>Moraxellaceae</taxon>
        <taxon>Acinetobacter</taxon>
    </lineage>
</organism>
<dbReference type="AlphaFoldDB" id="A0A833UQ39"/>
<gene>
    <name evidence="6" type="primary">ynfM_1</name>
    <name evidence="6" type="ORF">GAK29_02810</name>
</gene>
<evidence type="ECO:0000256" key="2">
    <source>
        <dbReference type="ARBA" id="ARBA00022989"/>
    </source>
</evidence>
<keyword evidence="2 4" id="KW-1133">Transmembrane helix</keyword>
<feature type="transmembrane region" description="Helical" evidence="4">
    <location>
        <begin position="236"/>
        <end position="255"/>
    </location>
</feature>
<dbReference type="PANTHER" id="PTHR42910:SF1">
    <property type="entry name" value="MAJOR FACILITATOR SUPERFAMILY (MFS) PROFILE DOMAIN-CONTAINING PROTEIN"/>
    <property type="match status" value="1"/>
</dbReference>
<protein>
    <submittedName>
        <fullName evidence="6">Inner membrane transport protein YnfM</fullName>
    </submittedName>
</protein>
<evidence type="ECO:0000256" key="4">
    <source>
        <dbReference type="SAM" id="Phobius"/>
    </source>
</evidence>
<comment type="caution">
    <text evidence="6">The sequence shown here is derived from an EMBL/GenBank/DDBJ whole genome shotgun (WGS) entry which is preliminary data.</text>
</comment>